<feature type="domain" description="Integrase catalytic" evidence="3">
    <location>
        <begin position="107"/>
        <end position="277"/>
    </location>
</feature>
<dbReference type="InterPro" id="IPR001584">
    <property type="entry name" value="Integrase_cat-core"/>
</dbReference>
<comment type="caution">
    <text evidence="4">The sequence shown here is derived from an EMBL/GenBank/DDBJ whole genome shotgun (WGS) entry which is preliminary data.</text>
</comment>
<dbReference type="SUPFAM" id="SSF53098">
    <property type="entry name" value="Ribonuclease H-like"/>
    <property type="match status" value="1"/>
</dbReference>
<proteinExistence type="inferred from homology"/>
<evidence type="ECO:0000313" key="4">
    <source>
        <dbReference type="EMBL" id="MBE1612631.1"/>
    </source>
</evidence>
<organism evidence="4 5">
    <name type="scientific">Actinopolymorpha pittospori</name>
    <dbReference type="NCBI Taxonomy" id="648752"/>
    <lineage>
        <taxon>Bacteria</taxon>
        <taxon>Bacillati</taxon>
        <taxon>Actinomycetota</taxon>
        <taxon>Actinomycetes</taxon>
        <taxon>Propionibacteriales</taxon>
        <taxon>Actinopolymorphaceae</taxon>
        <taxon>Actinopolymorpha</taxon>
    </lineage>
</organism>
<dbReference type="GO" id="GO:0015074">
    <property type="term" value="P:DNA integration"/>
    <property type="evidence" value="ECO:0007669"/>
    <property type="project" value="InterPro"/>
</dbReference>
<dbReference type="PANTHER" id="PTHR35004">
    <property type="entry name" value="TRANSPOSASE RV3428C-RELATED"/>
    <property type="match status" value="1"/>
</dbReference>
<dbReference type="Gene3D" id="3.30.420.10">
    <property type="entry name" value="Ribonuclease H-like superfamily/Ribonuclease H"/>
    <property type="match status" value="1"/>
</dbReference>
<dbReference type="PANTHER" id="PTHR35004:SF7">
    <property type="entry name" value="INTEGRASE PROTEIN"/>
    <property type="match status" value="1"/>
</dbReference>
<dbReference type="InterPro" id="IPR036397">
    <property type="entry name" value="RNaseH_sf"/>
</dbReference>
<comment type="similarity">
    <text evidence="1">Belongs to the transposase IS21/IS408/IS1162 family.</text>
</comment>
<dbReference type="GO" id="GO:0003676">
    <property type="term" value="F:nucleic acid binding"/>
    <property type="evidence" value="ECO:0007669"/>
    <property type="project" value="InterPro"/>
</dbReference>
<dbReference type="Proteomes" id="UP000638648">
    <property type="component" value="Unassembled WGS sequence"/>
</dbReference>
<sequence>MDIIAAYREVGTYRGAAAMCGVSHKTVKRVIERQEAGGDVASEREPRGHNYDEVADLVAARVEATSGRISAKRLLPVAVAAGYAGSARNFRRLVADAKGQWRKDNHRGRRPGVWAPGQHLLIDWGVELGVHVFCAVLAWSRFRFVRFASNERAETTLGLLAECFETVGGVPAVVLADRMGCLRAGIVANVVVPTAEYVRFAGHYRFRPDFCEAADPQSKGMVERLVGYAKTDLLLPQAPLGDLSAANAAAAQWCQEVNSVRHSEIWAVPAERLGIERGQLGELPSLRPRLGSAICRKVDRLSCVRFGSARYSVPTSMIGATVEVVTDTSPAASQTGGGRLVILHPGTGQVLAEHRLVAPGEASIIDDHYGGPRPNVPARAVRAKTQAEKDFCALGEPAQAFIKGAAASGNSRLQGELADIAALQAAHGRDAVLDALRRAVAFGRFKSSDVRSILAAGPGTPQPAEPGEALVLDFPPVPTRSLADYAITPTTPHNQPTTNPAKEMSS</sequence>
<evidence type="ECO:0000259" key="3">
    <source>
        <dbReference type="PROSITE" id="PS50994"/>
    </source>
</evidence>
<name>A0A927RPZ7_9ACTN</name>
<gene>
    <name evidence="4" type="ORF">HEB94_009479</name>
</gene>
<dbReference type="NCBIfam" id="NF033546">
    <property type="entry name" value="transpos_IS21"/>
    <property type="match status" value="1"/>
</dbReference>
<dbReference type="Pfam" id="PF22483">
    <property type="entry name" value="Mu-transpos_C_2"/>
    <property type="match status" value="1"/>
</dbReference>
<dbReference type="EMBL" id="JADBEM010000001">
    <property type="protein sequence ID" value="MBE1612631.1"/>
    <property type="molecule type" value="Genomic_DNA"/>
</dbReference>
<dbReference type="PROSITE" id="PS50994">
    <property type="entry name" value="INTEGRASE"/>
    <property type="match status" value="1"/>
</dbReference>
<feature type="region of interest" description="Disordered" evidence="2">
    <location>
        <begin position="482"/>
        <end position="506"/>
    </location>
</feature>
<accession>A0A927RPZ7</accession>
<keyword evidence="5" id="KW-1185">Reference proteome</keyword>
<evidence type="ECO:0000313" key="5">
    <source>
        <dbReference type="Proteomes" id="UP000638648"/>
    </source>
</evidence>
<dbReference type="InterPro" id="IPR012337">
    <property type="entry name" value="RNaseH-like_sf"/>
</dbReference>
<evidence type="ECO:0000256" key="1">
    <source>
        <dbReference type="ARBA" id="ARBA00009277"/>
    </source>
</evidence>
<dbReference type="InterPro" id="IPR054353">
    <property type="entry name" value="IstA-like_C"/>
</dbReference>
<dbReference type="AlphaFoldDB" id="A0A927RPZ7"/>
<reference evidence="4" key="1">
    <citation type="submission" date="2020-10" db="EMBL/GenBank/DDBJ databases">
        <title>Sequencing the genomes of 1000 actinobacteria strains.</title>
        <authorList>
            <person name="Klenk H.-P."/>
        </authorList>
    </citation>
    <scope>NUCLEOTIDE SEQUENCE</scope>
    <source>
        <strain evidence="4">DSM 45354</strain>
    </source>
</reference>
<protein>
    <recommendedName>
        <fullName evidence="3">Integrase catalytic domain-containing protein</fullName>
    </recommendedName>
</protein>
<feature type="compositionally biased region" description="Low complexity" evidence="2">
    <location>
        <begin position="488"/>
        <end position="500"/>
    </location>
</feature>
<evidence type="ECO:0000256" key="2">
    <source>
        <dbReference type="SAM" id="MobiDB-lite"/>
    </source>
</evidence>